<protein>
    <submittedName>
        <fullName evidence="1">Uncharacterized protein</fullName>
    </submittedName>
</protein>
<proteinExistence type="predicted"/>
<dbReference type="AlphaFoldDB" id="A0A5J5C3Z8"/>
<reference evidence="1 2" key="1">
    <citation type="submission" date="2019-09" db="EMBL/GenBank/DDBJ databases">
        <title>A chromosome-level genome assembly of the Chinese tupelo Nyssa sinensis.</title>
        <authorList>
            <person name="Yang X."/>
            <person name="Kang M."/>
            <person name="Yang Y."/>
            <person name="Xiong H."/>
            <person name="Wang M."/>
            <person name="Zhang Z."/>
            <person name="Wang Z."/>
            <person name="Wu H."/>
            <person name="Ma T."/>
            <person name="Liu J."/>
            <person name="Xi Z."/>
        </authorList>
    </citation>
    <scope>NUCLEOTIDE SEQUENCE [LARGE SCALE GENOMIC DNA]</scope>
    <source>
        <strain evidence="1">J267</strain>
        <tissue evidence="1">Leaf</tissue>
    </source>
</reference>
<sequence length="74" mass="8561">MSEWGETEGPVQYGNPASMQVAESVVWSAKLDDQEREGEKWDYTRRIQIKELGGKYTLNLPYLYISSLKMSNTR</sequence>
<dbReference type="EMBL" id="CM018031">
    <property type="protein sequence ID" value="KAA8549686.1"/>
    <property type="molecule type" value="Genomic_DNA"/>
</dbReference>
<dbReference type="Proteomes" id="UP000325577">
    <property type="component" value="Linkage Group LG0"/>
</dbReference>
<evidence type="ECO:0000313" key="1">
    <source>
        <dbReference type="EMBL" id="KAA8549686.1"/>
    </source>
</evidence>
<gene>
    <name evidence="1" type="ORF">F0562_001296</name>
</gene>
<evidence type="ECO:0000313" key="2">
    <source>
        <dbReference type="Proteomes" id="UP000325577"/>
    </source>
</evidence>
<keyword evidence="2" id="KW-1185">Reference proteome</keyword>
<accession>A0A5J5C3Z8</accession>
<organism evidence="1 2">
    <name type="scientific">Nyssa sinensis</name>
    <dbReference type="NCBI Taxonomy" id="561372"/>
    <lineage>
        <taxon>Eukaryota</taxon>
        <taxon>Viridiplantae</taxon>
        <taxon>Streptophyta</taxon>
        <taxon>Embryophyta</taxon>
        <taxon>Tracheophyta</taxon>
        <taxon>Spermatophyta</taxon>
        <taxon>Magnoliopsida</taxon>
        <taxon>eudicotyledons</taxon>
        <taxon>Gunneridae</taxon>
        <taxon>Pentapetalae</taxon>
        <taxon>asterids</taxon>
        <taxon>Cornales</taxon>
        <taxon>Nyssaceae</taxon>
        <taxon>Nyssa</taxon>
    </lineage>
</organism>
<name>A0A5J5C3Z8_9ASTE</name>